<dbReference type="PROSITE" id="PS51186">
    <property type="entry name" value="GNAT"/>
    <property type="match status" value="1"/>
</dbReference>
<feature type="domain" description="N-acetyltransferase" evidence="1">
    <location>
        <begin position="67"/>
        <end position="217"/>
    </location>
</feature>
<protein>
    <submittedName>
        <fullName evidence="2">GNAT family N-acetyltransferase</fullName>
    </submittedName>
</protein>
<sequence length="227" mass="25071">MGSAGRGRAAQRGSRGVYNRGEGCGACEDEHRHAGGGCGVRTELHGPVSQKGAETVVRLESGEAAGVELRTYQPHYARECAQLFYETVHRACAGDYTPAQLDAWAPARRDLALWNQSFLGHDSIIAVEQGRLAAFGDMLPDGYLDRLYVHWAFQRRGIAGALCDCLEWNCAAPLLRVHASRTARPFFEGRGYRLVRAQLVERNGVLLENFVMEKHISPSYTKDRPIA</sequence>
<keyword evidence="3" id="KW-1185">Reference proteome</keyword>
<dbReference type="AlphaFoldDB" id="A0A7G9B4F9"/>
<dbReference type="InterPro" id="IPR052564">
    <property type="entry name" value="N-acetyltrans/Recomb-assoc"/>
</dbReference>
<keyword evidence="2" id="KW-0808">Transferase</keyword>
<dbReference type="KEGG" id="ohi:H8790_13550"/>
<accession>A0A7G9B4F9</accession>
<reference evidence="2 3" key="1">
    <citation type="submission" date="2020-08" db="EMBL/GenBank/DDBJ databases">
        <authorList>
            <person name="Liu C."/>
            <person name="Sun Q."/>
        </authorList>
    </citation>
    <scope>NUCLEOTIDE SEQUENCE [LARGE SCALE GENOMIC DNA]</scope>
    <source>
        <strain evidence="2 3">NSJ-62</strain>
    </source>
</reference>
<dbReference type="SUPFAM" id="SSF55729">
    <property type="entry name" value="Acyl-CoA N-acyltransferases (Nat)"/>
    <property type="match status" value="1"/>
</dbReference>
<dbReference type="Pfam" id="PF13673">
    <property type="entry name" value="Acetyltransf_10"/>
    <property type="match status" value="1"/>
</dbReference>
<dbReference type="GO" id="GO:0016747">
    <property type="term" value="F:acyltransferase activity, transferring groups other than amino-acyl groups"/>
    <property type="evidence" value="ECO:0007669"/>
    <property type="project" value="InterPro"/>
</dbReference>
<evidence type="ECO:0000313" key="3">
    <source>
        <dbReference type="Proteomes" id="UP000515960"/>
    </source>
</evidence>
<evidence type="ECO:0000313" key="2">
    <source>
        <dbReference type="EMBL" id="QNL44440.1"/>
    </source>
</evidence>
<dbReference type="Proteomes" id="UP000515960">
    <property type="component" value="Chromosome"/>
</dbReference>
<dbReference type="InterPro" id="IPR016181">
    <property type="entry name" value="Acyl_CoA_acyltransferase"/>
</dbReference>
<evidence type="ECO:0000259" key="1">
    <source>
        <dbReference type="PROSITE" id="PS51186"/>
    </source>
</evidence>
<name>A0A7G9B4F9_9FIRM</name>
<gene>
    <name evidence="2" type="ORF">H8790_13550</name>
</gene>
<organism evidence="2 3">
    <name type="scientific">Oscillibacter hominis</name>
    <dbReference type="NCBI Taxonomy" id="2763056"/>
    <lineage>
        <taxon>Bacteria</taxon>
        <taxon>Bacillati</taxon>
        <taxon>Bacillota</taxon>
        <taxon>Clostridia</taxon>
        <taxon>Eubacteriales</taxon>
        <taxon>Oscillospiraceae</taxon>
        <taxon>Oscillibacter</taxon>
    </lineage>
</organism>
<proteinExistence type="predicted"/>
<dbReference type="InterPro" id="IPR000182">
    <property type="entry name" value="GNAT_dom"/>
</dbReference>
<dbReference type="EMBL" id="CP060490">
    <property type="protein sequence ID" value="QNL44440.1"/>
    <property type="molecule type" value="Genomic_DNA"/>
</dbReference>
<dbReference type="PANTHER" id="PTHR43451">
    <property type="entry name" value="ACETYLTRANSFERASE (GNAT) FAMILY PROTEIN"/>
    <property type="match status" value="1"/>
</dbReference>
<dbReference type="CDD" id="cd04301">
    <property type="entry name" value="NAT_SF"/>
    <property type="match status" value="1"/>
</dbReference>
<dbReference type="PANTHER" id="PTHR43451:SF1">
    <property type="entry name" value="ACETYLTRANSFERASE"/>
    <property type="match status" value="1"/>
</dbReference>
<dbReference type="Gene3D" id="3.40.630.30">
    <property type="match status" value="1"/>
</dbReference>